<dbReference type="GO" id="GO:0015171">
    <property type="term" value="F:amino acid transmembrane transporter activity"/>
    <property type="evidence" value="ECO:0007669"/>
    <property type="project" value="TreeGrafter"/>
</dbReference>
<dbReference type="Pfam" id="PF13906">
    <property type="entry name" value="AA_permease_C"/>
    <property type="match status" value="1"/>
</dbReference>
<proteinExistence type="inferred from homology"/>
<evidence type="ECO:0000313" key="5">
    <source>
        <dbReference type="Proteomes" id="UP001370490"/>
    </source>
</evidence>
<gene>
    <name evidence="4" type="ORF">RJ641_005250</name>
</gene>
<evidence type="ECO:0000313" key="4">
    <source>
        <dbReference type="EMBL" id="KAK6929045.1"/>
    </source>
</evidence>
<dbReference type="EMBL" id="JBAMMX010000013">
    <property type="protein sequence ID" value="KAK6929045.1"/>
    <property type="molecule type" value="Genomic_DNA"/>
</dbReference>
<feature type="transmembrane region" description="Helical" evidence="2">
    <location>
        <begin position="104"/>
        <end position="124"/>
    </location>
</feature>
<keyword evidence="2" id="KW-0472">Membrane</keyword>
<feature type="transmembrane region" description="Helical" evidence="2">
    <location>
        <begin position="72"/>
        <end position="92"/>
    </location>
</feature>
<keyword evidence="5" id="KW-1185">Reference proteome</keyword>
<dbReference type="AlphaFoldDB" id="A0AAN8V7M0"/>
<name>A0AAN8V7M0_9MAGN</name>
<sequence>MLGQARCMCVIGRSSVVLRWFAKVHHKTSMPVNATAFLGKPKAFLLGACTVVGAAVLQTFHCPVPQAQKPEYWGVPLMPWIPSISIFLNMFLLGSLDKPSYIRFGIFSVFVGIVYLLYSVHASFDAEEDGSLGMKIGDGMLQPVEPDYRSLKV</sequence>
<reference evidence="4 5" key="1">
    <citation type="submission" date="2023-12" db="EMBL/GenBank/DDBJ databases">
        <title>A high-quality genome assembly for Dillenia turbinata (Dilleniales).</title>
        <authorList>
            <person name="Chanderbali A."/>
        </authorList>
    </citation>
    <scope>NUCLEOTIDE SEQUENCE [LARGE SCALE GENOMIC DNA]</scope>
    <source>
        <strain evidence="4">LSX21</strain>
        <tissue evidence="4">Leaf</tissue>
    </source>
</reference>
<evidence type="ECO:0000256" key="1">
    <source>
        <dbReference type="ARBA" id="ARBA00008572"/>
    </source>
</evidence>
<dbReference type="Gene3D" id="1.20.1740.10">
    <property type="entry name" value="Amino acid/polyamine transporter I"/>
    <property type="match status" value="1"/>
</dbReference>
<dbReference type="PANTHER" id="PTHR43243:SF41">
    <property type="entry name" value="CATIONIC AMINO ACID TRANSPORTER 7, CHLOROPLASTIC"/>
    <property type="match status" value="1"/>
</dbReference>
<accession>A0AAN8V7M0</accession>
<keyword evidence="2" id="KW-1133">Transmembrane helix</keyword>
<protein>
    <submittedName>
        <fullName evidence="4">Cationic amino acid transporter, C-terminal</fullName>
    </submittedName>
</protein>
<feature type="domain" description="Cationic amino acid transporter C-terminal" evidence="3">
    <location>
        <begin position="73"/>
        <end position="123"/>
    </location>
</feature>
<dbReference type="GO" id="GO:0005886">
    <property type="term" value="C:plasma membrane"/>
    <property type="evidence" value="ECO:0007669"/>
    <property type="project" value="TreeGrafter"/>
</dbReference>
<evidence type="ECO:0000256" key="2">
    <source>
        <dbReference type="SAM" id="Phobius"/>
    </source>
</evidence>
<evidence type="ECO:0000259" key="3">
    <source>
        <dbReference type="Pfam" id="PF13906"/>
    </source>
</evidence>
<comment type="similarity">
    <text evidence="1">Belongs to the amino acid-polyamine-organocation (APC) superfamily. Cationic amino acid transporter (CAT) (TC 2.A.3.3) family.</text>
</comment>
<dbReference type="InterPro" id="IPR029485">
    <property type="entry name" value="CAT_C"/>
</dbReference>
<organism evidence="4 5">
    <name type="scientific">Dillenia turbinata</name>
    <dbReference type="NCBI Taxonomy" id="194707"/>
    <lineage>
        <taxon>Eukaryota</taxon>
        <taxon>Viridiplantae</taxon>
        <taxon>Streptophyta</taxon>
        <taxon>Embryophyta</taxon>
        <taxon>Tracheophyta</taxon>
        <taxon>Spermatophyta</taxon>
        <taxon>Magnoliopsida</taxon>
        <taxon>eudicotyledons</taxon>
        <taxon>Gunneridae</taxon>
        <taxon>Pentapetalae</taxon>
        <taxon>Dilleniales</taxon>
        <taxon>Dilleniaceae</taxon>
        <taxon>Dillenia</taxon>
    </lineage>
</organism>
<dbReference type="Proteomes" id="UP001370490">
    <property type="component" value="Unassembled WGS sequence"/>
</dbReference>
<comment type="caution">
    <text evidence="4">The sequence shown here is derived from an EMBL/GenBank/DDBJ whole genome shotgun (WGS) entry which is preliminary data.</text>
</comment>
<feature type="transmembrane region" description="Helical" evidence="2">
    <location>
        <begin position="43"/>
        <end position="60"/>
    </location>
</feature>
<keyword evidence="2" id="KW-0812">Transmembrane</keyword>
<dbReference type="PANTHER" id="PTHR43243">
    <property type="entry name" value="INNER MEMBRANE TRANSPORTER YGJI-RELATED"/>
    <property type="match status" value="1"/>
</dbReference>